<reference evidence="1 2" key="1">
    <citation type="submission" date="2008-09" db="EMBL/GenBank/DDBJ databases">
        <authorList>
            <person name="Tantoco A.T."/>
            <person name="Edgar R.H."/>
            <person name="Ko C."/>
            <person name="Chambers R.A."/>
            <person name="Jacobs-Sera D."/>
            <person name="Hendrix R.W."/>
            <person name="Hatfull G.F."/>
        </authorList>
    </citation>
    <scope>NUCLEOTIDE SEQUENCE [LARGE SCALE GENOMIC DNA]</scope>
</reference>
<sequence>MGIAMDEYEAREREMGENPCLTRAEIKPDRKVFVDENTTITVPKTVNGRINVMLSCRCGATVIVPLRSVEDRRDGNHLDFKVPDGWYADGGFPYARNPDEAYIVRCPQHRAALLG</sequence>
<accession>B5U4W7</accession>
<dbReference type="KEGG" id="vg:6940793"/>
<gene>
    <name evidence="1" type="primary">92</name>
    <name evidence="1" type="ORF">KONSTANTINE_92</name>
</gene>
<evidence type="ECO:0000313" key="1">
    <source>
        <dbReference type="EMBL" id="ACI12507.1"/>
    </source>
</evidence>
<proteinExistence type="predicted"/>
<organism evidence="1 2">
    <name type="scientific">Mycobacterium phage Konstantine</name>
    <dbReference type="NCBI Taxonomy" id="563121"/>
    <lineage>
        <taxon>Viruses</taxon>
        <taxon>Duplodnaviria</taxon>
        <taxon>Heunggongvirae</taxon>
        <taxon>Uroviricota</taxon>
        <taxon>Caudoviricetes</taxon>
        <taxon>Konstantinevirus</taxon>
        <taxon>Konstantinevirus konstantine</taxon>
    </lineage>
</organism>
<dbReference type="GeneID" id="6940793"/>
<dbReference type="RefSeq" id="YP_002242149.1">
    <property type="nucleotide sequence ID" value="NC_011292.1"/>
</dbReference>
<protein>
    <submittedName>
        <fullName evidence="1">Uncharacterized protein</fullName>
    </submittedName>
</protein>
<name>B5U4W7_9CAUD</name>
<dbReference type="Proteomes" id="UP000002183">
    <property type="component" value="Segment"/>
</dbReference>
<dbReference type="EMBL" id="FJ174691">
    <property type="protein sequence ID" value="ACI12507.1"/>
    <property type="molecule type" value="Genomic_DNA"/>
</dbReference>
<evidence type="ECO:0000313" key="2">
    <source>
        <dbReference type="Proteomes" id="UP000002183"/>
    </source>
</evidence>
<keyword evidence="2" id="KW-1185">Reference proteome</keyword>